<dbReference type="Pfam" id="PF05257">
    <property type="entry name" value="CHAP"/>
    <property type="match status" value="1"/>
</dbReference>
<evidence type="ECO:0000256" key="1">
    <source>
        <dbReference type="SAM" id="MobiDB-lite"/>
    </source>
</evidence>
<dbReference type="SUPFAM" id="SSF54001">
    <property type="entry name" value="Cysteine proteinases"/>
    <property type="match status" value="1"/>
</dbReference>
<dbReference type="InterPro" id="IPR007921">
    <property type="entry name" value="CHAP_dom"/>
</dbReference>
<sequence length="589" mass="64222">MPFLSDTLRKELLVVKKEKFLSLILLFILSGSYLAPGVTLAETVGRLARRPRQEQGKFRDHESNEVSTSEDGKESENEEARSESGESAEASSQGASAGSSSQDKQEQKPSNSQANQEEKRADSKTSQDSSSSSQGEASLEQPSDGQPDSRQGADHQTEQTNSSSSTGSSSGTGFGSDQDQQTESKQVDHNQAKQLEKSESKAKAKSGQPAGKSKSIPAHQQNQASFGQADILVSPFFDSYRMSQPNATYLSDDDKNSKGPLTYTTYVERWSGSDAYSHNLLSHRYGIKAEQLDGYLQSLGIAYDQRRINGQLLLKWEKETGLDVRAIIAIALHESSLGTAGVATLPGSNMFGYGAFDSNPNNASHFSDDQAIHKMVAQTLIQNKNWTFKIQDDKAAKNATGQLNVLLDGGVYFTDTSGSGKRRAQTMQDIDTWIDQHGDTPKIPEKLKHLTGNSQVNLPAGYRLSCPINPKTYLANSYPWGQCTWYVYNRAYELGYNFDPYMGNGGDWQFKSGYDLSHQPKVGYAISFAPGQAGADPDYGHVAIVEQVKKDGSILISEANALGPGVISYRTFSAEQAAELTYVIGKRPS</sequence>
<reference evidence="3 4" key="1">
    <citation type="submission" date="2013-06" db="EMBL/GenBank/DDBJ databases">
        <authorList>
            <person name="Weinstock G."/>
            <person name="Sodergren E."/>
            <person name="Lobos E.A."/>
            <person name="Fulton L."/>
            <person name="Fulton R."/>
            <person name="Courtney L."/>
            <person name="Fronick C."/>
            <person name="O'Laughlin M."/>
            <person name="Godfrey J."/>
            <person name="Wilson R.M."/>
            <person name="Miner T."/>
            <person name="Farmer C."/>
            <person name="Delehaunty K."/>
            <person name="Cordes M."/>
            <person name="Minx P."/>
            <person name="Tomlinson C."/>
            <person name="Chen J."/>
            <person name="Wollam A."/>
            <person name="Pepin K.H."/>
            <person name="Bhonagiri V."/>
            <person name="Zhang X."/>
            <person name="Warren W."/>
            <person name="Mitreva M."/>
            <person name="Mardis E.R."/>
            <person name="Wilson R.K."/>
        </authorList>
    </citation>
    <scope>NUCLEOTIDE SEQUENCE [LARGE SCALE GENOMIC DNA]</scope>
    <source>
        <strain evidence="3 4">W1703</strain>
    </source>
</reference>
<dbReference type="Proteomes" id="UP000016617">
    <property type="component" value="Unassembled WGS sequence"/>
</dbReference>
<dbReference type="AlphaFoldDB" id="U2K9I9"/>
<dbReference type="PROSITE" id="PS50911">
    <property type="entry name" value="CHAP"/>
    <property type="match status" value="1"/>
</dbReference>
<dbReference type="InterPro" id="IPR038765">
    <property type="entry name" value="Papain-like_cys_pep_sf"/>
</dbReference>
<feature type="domain" description="Peptidase C51" evidence="2">
    <location>
        <begin position="458"/>
        <end position="584"/>
    </location>
</feature>
<feature type="compositionally biased region" description="Low complexity" evidence="1">
    <location>
        <begin position="159"/>
        <end position="181"/>
    </location>
</feature>
<dbReference type="EMBL" id="AWVA01000122">
    <property type="protein sequence ID" value="ERJ73829.1"/>
    <property type="molecule type" value="Genomic_DNA"/>
</dbReference>
<dbReference type="HOGENOM" id="CLU_017855_3_0_9"/>
<feature type="region of interest" description="Disordered" evidence="1">
    <location>
        <begin position="51"/>
        <end position="222"/>
    </location>
</feature>
<accession>U2K9I9</accession>
<protein>
    <submittedName>
        <fullName evidence="3">CHAP domain protein</fullName>
    </submittedName>
</protein>
<feature type="compositionally biased region" description="Basic and acidic residues" evidence="1">
    <location>
        <begin position="51"/>
        <end position="84"/>
    </location>
</feature>
<evidence type="ECO:0000259" key="2">
    <source>
        <dbReference type="PROSITE" id="PS50911"/>
    </source>
</evidence>
<evidence type="ECO:0000313" key="3">
    <source>
        <dbReference type="EMBL" id="ERJ73829.1"/>
    </source>
</evidence>
<name>U2K9I9_9STRE</name>
<gene>
    <name evidence="3" type="ORF">HMPREF1557_02126</name>
</gene>
<feature type="compositionally biased region" description="Polar residues" evidence="1">
    <location>
        <begin position="140"/>
        <end position="149"/>
    </location>
</feature>
<dbReference type="Gene3D" id="3.90.1720.10">
    <property type="entry name" value="endopeptidase domain like (from Nostoc punctiforme)"/>
    <property type="match status" value="1"/>
</dbReference>
<evidence type="ECO:0000313" key="4">
    <source>
        <dbReference type="Proteomes" id="UP000016617"/>
    </source>
</evidence>
<proteinExistence type="predicted"/>
<comment type="caution">
    <text evidence="3">The sequence shown here is derived from an EMBL/GenBank/DDBJ whole genome shotgun (WGS) entry which is preliminary data.</text>
</comment>
<feature type="compositionally biased region" description="Basic and acidic residues" evidence="1">
    <location>
        <begin position="116"/>
        <end position="125"/>
    </location>
</feature>
<feature type="compositionally biased region" description="Low complexity" evidence="1">
    <location>
        <begin position="85"/>
        <end position="101"/>
    </location>
</feature>
<organism evidence="3 4">
    <name type="scientific">Streptococcus sobrinus W1703</name>
    <dbReference type="NCBI Taxonomy" id="1227275"/>
    <lineage>
        <taxon>Bacteria</taxon>
        <taxon>Bacillati</taxon>
        <taxon>Bacillota</taxon>
        <taxon>Bacilli</taxon>
        <taxon>Lactobacillales</taxon>
        <taxon>Streptococcaceae</taxon>
        <taxon>Streptococcus</taxon>
    </lineage>
</organism>
<feature type="compositionally biased region" description="Basic and acidic residues" evidence="1">
    <location>
        <begin position="185"/>
        <end position="202"/>
    </location>
</feature>
<dbReference type="PATRIC" id="fig|1227275.3.peg.1912"/>